<feature type="transmembrane region" description="Helical" evidence="1">
    <location>
        <begin position="219"/>
        <end position="240"/>
    </location>
</feature>
<feature type="transmembrane region" description="Helical" evidence="1">
    <location>
        <begin position="252"/>
        <end position="277"/>
    </location>
</feature>
<keyword evidence="1" id="KW-0472">Membrane</keyword>
<dbReference type="InterPro" id="IPR025513">
    <property type="entry name" value="DUF4401"/>
</dbReference>
<organism evidence="3 4">
    <name type="scientific">Roseateles terrae</name>
    <dbReference type="NCBI Taxonomy" id="431060"/>
    <lineage>
        <taxon>Bacteria</taxon>
        <taxon>Pseudomonadati</taxon>
        <taxon>Pseudomonadota</taxon>
        <taxon>Betaproteobacteria</taxon>
        <taxon>Burkholderiales</taxon>
        <taxon>Sphaerotilaceae</taxon>
        <taxon>Roseateles</taxon>
    </lineage>
</organism>
<feature type="transmembrane region" description="Helical" evidence="1">
    <location>
        <begin position="86"/>
        <end position="104"/>
    </location>
</feature>
<feature type="transmembrane region" description="Helical" evidence="1">
    <location>
        <begin position="369"/>
        <end position="390"/>
    </location>
</feature>
<keyword evidence="4" id="KW-1185">Reference proteome</keyword>
<name>A0ABR6GR86_9BURK</name>
<evidence type="ECO:0000313" key="3">
    <source>
        <dbReference type="EMBL" id="MBB3194633.1"/>
    </source>
</evidence>
<keyword evidence="1" id="KW-0812">Transmembrane</keyword>
<reference evidence="3 4" key="1">
    <citation type="submission" date="2020-08" db="EMBL/GenBank/DDBJ databases">
        <title>Genomic Encyclopedia of Type Strains, Phase III (KMG-III): the genomes of soil and plant-associated and newly described type strains.</title>
        <authorList>
            <person name="Whitman W."/>
        </authorList>
    </citation>
    <scope>NUCLEOTIDE SEQUENCE [LARGE SCALE GENOMIC DNA]</scope>
    <source>
        <strain evidence="3 4">CECT 7247</strain>
    </source>
</reference>
<feature type="transmembrane region" description="Helical" evidence="1">
    <location>
        <begin position="134"/>
        <end position="152"/>
    </location>
</feature>
<protein>
    <submittedName>
        <fullName evidence="3">Membrane-anchored protein</fullName>
    </submittedName>
</protein>
<gene>
    <name evidence="3" type="ORF">FHS28_002029</name>
</gene>
<feature type="transmembrane region" description="Helical" evidence="1">
    <location>
        <begin position="310"/>
        <end position="328"/>
    </location>
</feature>
<dbReference type="InterPro" id="IPR025833">
    <property type="entry name" value="GDYXXLXY"/>
</dbReference>
<dbReference type="EMBL" id="JACHXO010000003">
    <property type="protein sequence ID" value="MBB3194633.1"/>
    <property type="molecule type" value="Genomic_DNA"/>
</dbReference>
<evidence type="ECO:0000259" key="2">
    <source>
        <dbReference type="Pfam" id="PF14351"/>
    </source>
</evidence>
<accession>A0ABR6GR86</accession>
<feature type="transmembrane region" description="Helical" evidence="1">
    <location>
        <begin position="56"/>
        <end position="74"/>
    </location>
</feature>
<feature type="transmembrane region" description="Helical" evidence="1">
    <location>
        <begin position="173"/>
        <end position="199"/>
    </location>
</feature>
<evidence type="ECO:0000313" key="4">
    <source>
        <dbReference type="Proteomes" id="UP000574369"/>
    </source>
</evidence>
<feature type="transmembrane region" description="Helical" evidence="1">
    <location>
        <begin position="283"/>
        <end position="303"/>
    </location>
</feature>
<proteinExistence type="predicted"/>
<keyword evidence="1" id="KW-1133">Transmembrane helix</keyword>
<sequence>MVALTGLAAWLVVAPLMAAILSLFGASWNEGPMDAVLGLVFLVGGVVALRRESFGIFVEQMGLPLLLTGLFSLAHALDRGLTFREVQAVMLVLTVGLVTLLPAAWLRQLLGAGAAVLLMLVISPRHHFDLPLRPLWIETHGAALVAVLLMGLQVRLGRQASGARWAAMMEPALGGAWVMVLGALMLGAGLSFLVGGALGMPDWVADHPGGLAARPGADWAAGLLSSALVLVGAWAVVRAWRPARPWRLLPPAVVLAGIALHLPMWGACLAVLSLMLVTRRWRLAIVAAIAAVWVLGSFYYSWAMPLQKKALVMAAAGLALAAWAAWMGRADKGAMAATASELPGAEARRAAGSQGAPVASPRHHPGARWAPILLALFAVLVFITVNLLILQKESLIRDGRPVYVKLAPVDPRSLMQGDYMRLAYALPGTERGRSGDVPLWGERRRVAVRLDERGIVTSAQGLASGAPAPTGMLAVELTPASGGWTLVSDAWYFKEGTQSRWAAARYGEFRLTPDGRALLVNLVGEDLRPL</sequence>
<evidence type="ECO:0000256" key="1">
    <source>
        <dbReference type="SAM" id="Phobius"/>
    </source>
</evidence>
<feature type="domain" description="DUF4401" evidence="2">
    <location>
        <begin position="2"/>
        <end position="329"/>
    </location>
</feature>
<dbReference type="Pfam" id="PF14351">
    <property type="entry name" value="DUF4401"/>
    <property type="match status" value="1"/>
</dbReference>
<comment type="caution">
    <text evidence="3">The sequence shown here is derived from an EMBL/GenBank/DDBJ whole genome shotgun (WGS) entry which is preliminary data.</text>
</comment>
<dbReference type="RefSeq" id="WP_184294497.1">
    <property type="nucleotide sequence ID" value="NZ_JACHXO010000003.1"/>
</dbReference>
<dbReference type="Pfam" id="PF14345">
    <property type="entry name" value="GDYXXLXY"/>
    <property type="match status" value="1"/>
</dbReference>
<dbReference type="Proteomes" id="UP000574369">
    <property type="component" value="Unassembled WGS sequence"/>
</dbReference>